<accession>A0A371EJ98</accession>
<reference evidence="1" key="1">
    <citation type="submission" date="2018-05" db="EMBL/GenBank/DDBJ databases">
        <title>Draft genome of Mucuna pruriens seed.</title>
        <authorList>
            <person name="Nnadi N.E."/>
            <person name="Vos R."/>
            <person name="Hasami M.H."/>
            <person name="Devisetty U.K."/>
            <person name="Aguiy J.C."/>
        </authorList>
    </citation>
    <scope>NUCLEOTIDE SEQUENCE [LARGE SCALE GENOMIC DNA]</scope>
    <source>
        <strain evidence="1">JCA_2017</strain>
    </source>
</reference>
<gene>
    <name evidence="1" type="ORF">CR513_55158</name>
</gene>
<comment type="caution">
    <text evidence="1">The sequence shown here is derived from an EMBL/GenBank/DDBJ whole genome shotgun (WGS) entry which is preliminary data.</text>
</comment>
<sequence>MGSTRKRYARTVMVVQGNAFHPRDPVICFTNKDYEGTLPHQVDPMVISLIAIDYKIEKVLIDQGSFTNVEIRGTTEIETMFGVGASVRTIPVSYTAASYNIIIGQPTLNRLRAIVSTPHLYMKYPIENEVGVIKVDQKIDRQCYKDSLRVGHRPTNYEGASNSQAFVNFLDLDLH</sequence>
<evidence type="ECO:0000313" key="2">
    <source>
        <dbReference type="Proteomes" id="UP000257109"/>
    </source>
</evidence>
<proteinExistence type="predicted"/>
<dbReference type="EMBL" id="QJKJ01013587">
    <property type="protein sequence ID" value="RDX66111.1"/>
    <property type="molecule type" value="Genomic_DNA"/>
</dbReference>
<dbReference type="Proteomes" id="UP000257109">
    <property type="component" value="Unassembled WGS sequence"/>
</dbReference>
<dbReference type="OrthoDB" id="10614092at2759"/>
<name>A0A371EJ98_MUCPR</name>
<feature type="non-terminal residue" evidence="1">
    <location>
        <position position="1"/>
    </location>
</feature>
<evidence type="ECO:0000313" key="1">
    <source>
        <dbReference type="EMBL" id="RDX66111.1"/>
    </source>
</evidence>
<dbReference type="AlphaFoldDB" id="A0A371EJ98"/>
<keyword evidence="2" id="KW-1185">Reference proteome</keyword>
<protein>
    <submittedName>
        <fullName evidence="1">Uncharacterized protein</fullName>
    </submittedName>
</protein>
<organism evidence="1 2">
    <name type="scientific">Mucuna pruriens</name>
    <name type="common">Velvet bean</name>
    <name type="synonym">Dolichos pruriens</name>
    <dbReference type="NCBI Taxonomy" id="157652"/>
    <lineage>
        <taxon>Eukaryota</taxon>
        <taxon>Viridiplantae</taxon>
        <taxon>Streptophyta</taxon>
        <taxon>Embryophyta</taxon>
        <taxon>Tracheophyta</taxon>
        <taxon>Spermatophyta</taxon>
        <taxon>Magnoliopsida</taxon>
        <taxon>eudicotyledons</taxon>
        <taxon>Gunneridae</taxon>
        <taxon>Pentapetalae</taxon>
        <taxon>rosids</taxon>
        <taxon>fabids</taxon>
        <taxon>Fabales</taxon>
        <taxon>Fabaceae</taxon>
        <taxon>Papilionoideae</taxon>
        <taxon>50 kb inversion clade</taxon>
        <taxon>NPAAA clade</taxon>
        <taxon>indigoferoid/millettioid clade</taxon>
        <taxon>Phaseoleae</taxon>
        <taxon>Mucuna</taxon>
    </lineage>
</organism>